<protein>
    <submittedName>
        <fullName evidence="2">Uncharacterized protein</fullName>
    </submittedName>
</protein>
<reference evidence="2" key="1">
    <citation type="submission" date="2023-06" db="EMBL/GenBank/DDBJ databases">
        <title>Male Hemibagrus guttatus genome.</title>
        <authorList>
            <person name="Bian C."/>
        </authorList>
    </citation>
    <scope>NUCLEOTIDE SEQUENCE</scope>
    <source>
        <strain evidence="2">Male_cb2023</strain>
        <tissue evidence="2">Muscle</tissue>
    </source>
</reference>
<keyword evidence="3" id="KW-1185">Reference proteome</keyword>
<dbReference type="Proteomes" id="UP001274896">
    <property type="component" value="Unassembled WGS sequence"/>
</dbReference>
<evidence type="ECO:0000313" key="2">
    <source>
        <dbReference type="EMBL" id="KAK3508594.1"/>
    </source>
</evidence>
<sequence>MSLMAKGHAFRQNKGKTGAGQYKPVPIQHSWTSNLYTFSFYNACSGSFIRCVDVRPLNQWSACHVVLCMGRSIWFCTS</sequence>
<comment type="caution">
    <text evidence="2">The sequence shown here is derived from an EMBL/GenBank/DDBJ whole genome shotgun (WGS) entry which is preliminary data.</text>
</comment>
<dbReference type="EMBL" id="JAUCMX010000028">
    <property type="protein sequence ID" value="KAK3508594.1"/>
    <property type="molecule type" value="Genomic_DNA"/>
</dbReference>
<name>A0AAE0PVA4_9TELE</name>
<gene>
    <name evidence="2" type="ORF">QTP70_034259</name>
</gene>
<organism evidence="2 3">
    <name type="scientific">Hemibagrus guttatus</name>
    <dbReference type="NCBI Taxonomy" id="175788"/>
    <lineage>
        <taxon>Eukaryota</taxon>
        <taxon>Metazoa</taxon>
        <taxon>Chordata</taxon>
        <taxon>Craniata</taxon>
        <taxon>Vertebrata</taxon>
        <taxon>Euteleostomi</taxon>
        <taxon>Actinopterygii</taxon>
        <taxon>Neopterygii</taxon>
        <taxon>Teleostei</taxon>
        <taxon>Ostariophysi</taxon>
        <taxon>Siluriformes</taxon>
        <taxon>Bagridae</taxon>
        <taxon>Hemibagrus</taxon>
    </lineage>
</organism>
<evidence type="ECO:0000313" key="3">
    <source>
        <dbReference type="Proteomes" id="UP001274896"/>
    </source>
</evidence>
<evidence type="ECO:0000256" key="1">
    <source>
        <dbReference type="SAM" id="MobiDB-lite"/>
    </source>
</evidence>
<accession>A0AAE0PVA4</accession>
<dbReference type="AlphaFoldDB" id="A0AAE0PVA4"/>
<proteinExistence type="predicted"/>
<feature type="region of interest" description="Disordered" evidence="1">
    <location>
        <begin position="1"/>
        <end position="21"/>
    </location>
</feature>